<dbReference type="CDD" id="cd02891">
    <property type="entry name" value="A2M_like"/>
    <property type="match status" value="1"/>
</dbReference>
<dbReference type="GO" id="GO:0004866">
    <property type="term" value="F:endopeptidase inhibitor activity"/>
    <property type="evidence" value="ECO:0007669"/>
    <property type="project" value="InterPro"/>
</dbReference>
<dbReference type="SMART" id="SM01359">
    <property type="entry name" value="A2M_N_2"/>
    <property type="match status" value="1"/>
</dbReference>
<dbReference type="InterPro" id="IPR051802">
    <property type="entry name" value="YfhM-like"/>
</dbReference>
<dbReference type="Gene3D" id="2.60.40.1930">
    <property type="match status" value="1"/>
</dbReference>
<sequence length="2036" mass="221782">MDLLRFLLMLPVRLVRSLFHLLGSILRPLIGNVSWAAPGWAPATGAAIRRRPRQFAGGLLAALILLVGGWFGWQWYQHRPRPVEPERITFEVKAPAITEYAAQADGNPKITIHPLEIDFSRSAAPIELVGKVVGKGIAMQPALKGEWNWLDDHTLRFVPAEDWPVGVHVKVQFDVTQTFAPHVLMADDHLTFDLPKFAATFGNGEFYQDPQDATAKKTIVPVNFNYPVDAAQFEKRIAIALADKDGKFGTPLKFTVTYDAFKLNAWVHSQPLDLPRDDSAVLLKLRDGVRSSRGGDGTRDPLQTSVHVPGLYSLTIQDISPTLVDNDKYEPEQVLVANVSGSVRGSDVAGLTKAWILPTRKVGADQSGGDAPYAWDVSEVSEAVLRQSQPLSLALVPTENDYAELQSFKYHATPGQQVYVRIGAGLKSFGGYVLGKPTGQTFSVPDYPKLLRFMADGSLLSLSGSKRISVVSRNMPGMQLEIGRVLPDQLQHLVSLNQGTYTHPELVYGFSEDHIVERFEQKSAFPKADPGKAHYEGVDLGQYLKEGKRGVFLLHLSGYDPVVEAKKAAAAAKARAKALQGTAPAAGDEPASAVTTSTADAVTSSDSSAGDDAANSRNDNDSDESAETPMPTDTRLIVVTDLGMLVKRSLDGSQDVFVQSIHTGQPVADASVSVLAVNGATLYTQSSSADGVVHFPTFKGLQREKKPVMYVVKKGDDLSFLPIEGSDRQLDYSRFDIGGEPNAASQGQLSAYLFSDRGIYRPGDLFHIGLIVRAASWSRNVAGIPLQAEIVDPRGVTVKQQALTMDASGFGELDYTPTETAPTGTWTVNLYIVRDGKADAQIGTTTIQVKEFLPDRMKVEAKLSQQVPEGWVKPEQLKGIVDVQNLFGTPAADRRVEASLTLRPAWPAFHSWPDYHFYDVRRARDGYEESLQDGKTDDKGHAEFDLDLKKYADATYQLYFLSKAYEAEGGRSVAAAVQTLVSSNDWLVGYKAVDNLDYITRDSPRTVRLVAINPQARAFALNDLKAQLIERRYVSVLTKQDSGVYKYESKLKEIPISEQPLAIPAAGMDYPLPTDRPGNYALVIRRADRTEVNRIEYAVAGNANVTRSLDRNAELQLNLSKPDYAQGEPVEIAIRAPYAGSGLITIERDKVYAHAWFHADTTSSVQHITVPADFEGNGYINVQYIRDPSSDEVFMSPLSYGVVPFSVNLDARRNPITVDAPALVKPGETVTFRLHSTQPTRAVVFAVDEGILQVARYKLGDPLKFFFRKRMLEVGTSQILDLILPDFEKLMAMAAPGGDADGAIGRQLNPFKRKRDKPVVYWSGIIDVNGDKDFSYTVPDYFNGKLRVMAMSVSSDRIGTYEGSTTVRGDFVLSSNVPTTLAPGDQAQISVGVANNLTGLNGKQVPVAVTLKTGPQLQVVGSATQSLTLGELREGVAVFHVKATDVLGSGNLTFSAGYGGKTAKQAVDLSVRPASAYRTQIDVGRVAPGSQEDLPNLRKLYDAYASRDAAFSTVPIVLAQGLTTYLINYQNYCSEQLVSAAMPRLVVAKWPAAPMFAKALQPAFSEKKLGNDEALAQFLDVLHSRQNGQGGFGVWTATPDAEPFVSAYAMHFLLEAHDRGVAVPKDMLDAGNKYLHQLAADESLDSLDELRQRAYAVYLLTRQGNVTTNDLAAVQKRLQDAFPNDWKNDLAAAWLAASYELLKQDKEANQLIAGPQKALERKLAKESYVYSYYYDPLTRDASVLYLLSKYFPDRAKALSPQVMENIVWPLAHNQFNTLSSSMTILALDAYAAQNAGGLDKLGIDEVRADGSARSIAAMQANLVQAGSWDAAAARVRFTNGSSLPAWRVTSQGGYDRDAPAKAIKDGIEIVREYTDSKGKPLDKIDVGDEIDVHVKIRATGDQGVGNVAIVDLLPGGFEPVIEPPAPVTDQQTADADNGADGSGADEGGDSEVKPATWRSPIGLSTSTWQPDYADIREDRVVIYGTATPDVREFVYRIKASNAGTFIVPPAYGESMYDRSVQARSPGGGTLTVVSKP</sequence>
<evidence type="ECO:0000256" key="3">
    <source>
        <dbReference type="SAM" id="MobiDB-lite"/>
    </source>
</evidence>
<protein>
    <submittedName>
        <fullName evidence="7">Alpha-2-macroglobulin family protein</fullName>
    </submittedName>
</protein>
<keyword evidence="8" id="KW-1185">Reference proteome</keyword>
<dbReference type="RefSeq" id="WP_140655360.1">
    <property type="nucleotide sequence ID" value="NZ_RCZO01000012.1"/>
</dbReference>
<dbReference type="InterPro" id="IPR041203">
    <property type="entry name" value="Bact_A2M_MG5"/>
</dbReference>
<name>A0A502BW50_9GAMM</name>
<dbReference type="InterPro" id="IPR021868">
    <property type="entry name" value="Alpha_2_Macroglob_MG3"/>
</dbReference>
<dbReference type="Pfam" id="PF17973">
    <property type="entry name" value="bMG10"/>
    <property type="match status" value="1"/>
</dbReference>
<dbReference type="Gene3D" id="2.60.40.3710">
    <property type="match status" value="1"/>
</dbReference>
<keyword evidence="4" id="KW-0472">Membrane</keyword>
<dbReference type="InterPro" id="IPR041462">
    <property type="entry name" value="Bact_A2M_MG6"/>
</dbReference>
<keyword evidence="4" id="KW-1133">Transmembrane helix</keyword>
<feature type="domain" description="Alpha-2-macroglobulin" evidence="6">
    <location>
        <begin position="1319"/>
        <end position="1411"/>
    </location>
</feature>
<dbReference type="InterPro" id="IPR011625">
    <property type="entry name" value="A2M_N_BRD"/>
</dbReference>
<dbReference type="PANTHER" id="PTHR40094">
    <property type="entry name" value="ALPHA-2-MACROGLOBULIN HOMOLOG"/>
    <property type="match status" value="1"/>
</dbReference>
<dbReference type="PANTHER" id="PTHR40094:SF1">
    <property type="entry name" value="UBIQUITIN DOMAIN-CONTAINING PROTEIN"/>
    <property type="match status" value="1"/>
</dbReference>
<dbReference type="InterPro" id="IPR041246">
    <property type="entry name" value="Bact_MG10"/>
</dbReference>
<evidence type="ECO:0000259" key="6">
    <source>
        <dbReference type="SMART" id="SM01360"/>
    </source>
</evidence>
<keyword evidence="2" id="KW-0732">Signal</keyword>
<evidence type="ECO:0000313" key="8">
    <source>
        <dbReference type="Proteomes" id="UP000319486"/>
    </source>
</evidence>
<dbReference type="InterPro" id="IPR001599">
    <property type="entry name" value="Macroglobln_a2"/>
</dbReference>
<dbReference type="Pfam" id="PF00207">
    <property type="entry name" value="A2M"/>
    <property type="match status" value="1"/>
</dbReference>
<organism evidence="7 8">
    <name type="scientific">Rhodanobacter glycinis</name>
    <dbReference type="NCBI Taxonomy" id="582702"/>
    <lineage>
        <taxon>Bacteria</taxon>
        <taxon>Pseudomonadati</taxon>
        <taxon>Pseudomonadota</taxon>
        <taxon>Gammaproteobacteria</taxon>
        <taxon>Lysobacterales</taxon>
        <taxon>Rhodanobacteraceae</taxon>
        <taxon>Rhodanobacter</taxon>
    </lineage>
</organism>
<feature type="region of interest" description="Disordered" evidence="3">
    <location>
        <begin position="580"/>
        <end position="633"/>
    </location>
</feature>
<dbReference type="Pfam" id="PF17962">
    <property type="entry name" value="bMG6"/>
    <property type="match status" value="1"/>
</dbReference>
<evidence type="ECO:0000259" key="5">
    <source>
        <dbReference type="SMART" id="SM01359"/>
    </source>
</evidence>
<dbReference type="SUPFAM" id="SSF48239">
    <property type="entry name" value="Terpenoid cyclases/Protein prenyltransferases"/>
    <property type="match status" value="1"/>
</dbReference>
<dbReference type="Gene3D" id="1.50.10.20">
    <property type="match status" value="1"/>
</dbReference>
<comment type="similarity">
    <text evidence="1">Belongs to the protease inhibitor I39 (alpha-2-macroglobulin) family. Bacterial alpha-2-macroglobulin subfamily.</text>
</comment>
<dbReference type="Pfam" id="PF17972">
    <property type="entry name" value="bMG5"/>
    <property type="match status" value="1"/>
</dbReference>
<reference evidence="7 8" key="1">
    <citation type="journal article" date="2019" name="Environ. Microbiol.">
        <title>Species interactions and distinct microbial communities in high Arctic permafrost affected cryosols are associated with the CH4 and CO2 gas fluxes.</title>
        <authorList>
            <person name="Altshuler I."/>
            <person name="Hamel J."/>
            <person name="Turney S."/>
            <person name="Magnuson E."/>
            <person name="Levesque R."/>
            <person name="Greer C."/>
            <person name="Whyte L.G."/>
        </authorList>
    </citation>
    <scope>NUCLEOTIDE SEQUENCE [LARGE SCALE GENOMIC DNA]</scope>
    <source>
        <strain evidence="7 8">S13Y</strain>
    </source>
</reference>
<accession>A0A502BW50</accession>
<dbReference type="Pfam" id="PF01835">
    <property type="entry name" value="MG2"/>
    <property type="match status" value="1"/>
</dbReference>
<dbReference type="SMART" id="SM01360">
    <property type="entry name" value="A2M"/>
    <property type="match status" value="1"/>
</dbReference>
<feature type="region of interest" description="Disordered" evidence="3">
    <location>
        <begin position="1920"/>
        <end position="1963"/>
    </location>
</feature>
<dbReference type="Proteomes" id="UP000319486">
    <property type="component" value="Unassembled WGS sequence"/>
</dbReference>
<feature type="transmembrane region" description="Helical" evidence="4">
    <location>
        <begin position="55"/>
        <end position="76"/>
    </location>
</feature>
<feature type="compositionally biased region" description="Low complexity" evidence="3">
    <location>
        <begin position="591"/>
        <end position="617"/>
    </location>
</feature>
<dbReference type="InterPro" id="IPR008930">
    <property type="entry name" value="Terpenoid_cyclase/PrenylTrfase"/>
</dbReference>
<evidence type="ECO:0000313" key="7">
    <source>
        <dbReference type="EMBL" id="TPG04688.1"/>
    </source>
</evidence>
<evidence type="ECO:0000256" key="2">
    <source>
        <dbReference type="ARBA" id="ARBA00022729"/>
    </source>
</evidence>
<feature type="domain" description="Alpha-2-macroglobulin bait region" evidence="5">
    <location>
        <begin position="1115"/>
        <end position="1254"/>
    </location>
</feature>
<dbReference type="InterPro" id="IPR002890">
    <property type="entry name" value="MG2"/>
</dbReference>
<dbReference type="Pfam" id="PF11974">
    <property type="entry name" value="bMG3"/>
    <property type="match status" value="1"/>
</dbReference>
<proteinExistence type="inferred from homology"/>
<comment type="caution">
    <text evidence="7">The sequence shown here is derived from an EMBL/GenBank/DDBJ whole genome shotgun (WGS) entry which is preliminary data.</text>
</comment>
<gene>
    <name evidence="7" type="ORF">EAH88_17315</name>
</gene>
<evidence type="ECO:0000256" key="4">
    <source>
        <dbReference type="SAM" id="Phobius"/>
    </source>
</evidence>
<keyword evidence="4" id="KW-0812">Transmembrane</keyword>
<dbReference type="EMBL" id="RCZO01000012">
    <property type="protein sequence ID" value="TPG04688.1"/>
    <property type="molecule type" value="Genomic_DNA"/>
</dbReference>
<evidence type="ECO:0000256" key="1">
    <source>
        <dbReference type="ARBA" id="ARBA00010556"/>
    </source>
</evidence>
<dbReference type="Pfam" id="PF07703">
    <property type="entry name" value="A2M_BRD"/>
    <property type="match status" value="1"/>
</dbReference>